<accession>A0A212S4M4</accession>
<evidence type="ECO:0000313" key="1">
    <source>
        <dbReference type="EMBL" id="SNB80133.1"/>
    </source>
</evidence>
<dbReference type="EMBL" id="FYDG01000012">
    <property type="protein sequence ID" value="SNB80133.1"/>
    <property type="molecule type" value="Genomic_DNA"/>
</dbReference>
<name>A0A212S4M4_RHOAC</name>
<reference evidence="2" key="1">
    <citation type="submission" date="2017-06" db="EMBL/GenBank/DDBJ databases">
        <authorList>
            <person name="Varghese N."/>
            <person name="Submissions S."/>
        </authorList>
    </citation>
    <scope>NUCLEOTIDE SEQUENCE [LARGE SCALE GENOMIC DNA]</scope>
    <source>
        <strain evidence="2">DSM 137</strain>
    </source>
</reference>
<organism evidence="1 2">
    <name type="scientific">Rhodoblastus acidophilus</name>
    <name type="common">Rhodopseudomonas acidophila</name>
    <dbReference type="NCBI Taxonomy" id="1074"/>
    <lineage>
        <taxon>Bacteria</taxon>
        <taxon>Pseudomonadati</taxon>
        <taxon>Pseudomonadota</taxon>
        <taxon>Alphaproteobacteria</taxon>
        <taxon>Hyphomicrobiales</taxon>
        <taxon>Rhodoblastaceae</taxon>
        <taxon>Rhodoblastus</taxon>
    </lineage>
</organism>
<proteinExistence type="predicted"/>
<dbReference type="RefSeq" id="WP_176440458.1">
    <property type="nucleotide sequence ID" value="NZ_FYDG01000012.1"/>
</dbReference>
<dbReference type="Proteomes" id="UP000198418">
    <property type="component" value="Unassembled WGS sequence"/>
</dbReference>
<protein>
    <submittedName>
        <fullName evidence="1">Uncharacterized protein</fullName>
    </submittedName>
</protein>
<dbReference type="AlphaFoldDB" id="A0A212S4M4"/>
<gene>
    <name evidence="1" type="ORF">SAMN06265338_11277</name>
</gene>
<evidence type="ECO:0000313" key="2">
    <source>
        <dbReference type="Proteomes" id="UP000198418"/>
    </source>
</evidence>
<keyword evidence="2" id="KW-1185">Reference proteome</keyword>
<sequence>MACLGDNFEEYKQTTKTGAIAAHDLKLCPLVMRVIGMKGVWNMDARASGISANDDADADQDDIMAQAAHSQVSTMARYVRGTIGTLRKVANLRAAHRADRKPND</sequence>